<protein>
    <submittedName>
        <fullName evidence="3">Uncharacterized protein</fullName>
    </submittedName>
</protein>
<name>A0ABP9WX28_9CHLR</name>
<organism evidence="3 4">
    <name type="scientific">Herpetosiphon gulosus</name>
    <dbReference type="NCBI Taxonomy" id="1973496"/>
    <lineage>
        <taxon>Bacteria</taxon>
        <taxon>Bacillati</taxon>
        <taxon>Chloroflexota</taxon>
        <taxon>Chloroflexia</taxon>
        <taxon>Herpetosiphonales</taxon>
        <taxon>Herpetosiphonaceae</taxon>
        <taxon>Herpetosiphon</taxon>
    </lineage>
</organism>
<feature type="region of interest" description="Disordered" evidence="1">
    <location>
        <begin position="20"/>
        <end position="39"/>
    </location>
</feature>
<keyword evidence="2" id="KW-0472">Membrane</keyword>
<dbReference type="Proteomes" id="UP001428290">
    <property type="component" value="Unassembled WGS sequence"/>
</dbReference>
<evidence type="ECO:0000256" key="2">
    <source>
        <dbReference type="SAM" id="Phobius"/>
    </source>
</evidence>
<evidence type="ECO:0000313" key="3">
    <source>
        <dbReference type="EMBL" id="GAA5526571.1"/>
    </source>
</evidence>
<proteinExistence type="predicted"/>
<sequence>MADTSDEKKARLDAIRAANAAKKAAGEEPAAAPAPAAPVVAATTEAPASAAVGANMSDDKKARLEAIRAAKKAAASDAPAAPVAVAATPAPAAAPVVAATPAAAPAAPAAPKPAAPASNGNDLITANSIISLTMLGRLKRIIAGVAFCVLIGLGLATVTGEYLLGGGFGALIGVVGGLMVGDWPAVKTTGD</sequence>
<comment type="caution">
    <text evidence="3">The sequence shown here is derived from an EMBL/GenBank/DDBJ whole genome shotgun (WGS) entry which is preliminary data.</text>
</comment>
<evidence type="ECO:0000256" key="1">
    <source>
        <dbReference type="SAM" id="MobiDB-lite"/>
    </source>
</evidence>
<gene>
    <name evidence="3" type="ORF">Hgul01_00344</name>
</gene>
<feature type="transmembrane region" description="Helical" evidence="2">
    <location>
        <begin position="138"/>
        <end position="156"/>
    </location>
</feature>
<accession>A0ABP9WX28</accession>
<dbReference type="EMBL" id="BAABRU010000001">
    <property type="protein sequence ID" value="GAA5526571.1"/>
    <property type="molecule type" value="Genomic_DNA"/>
</dbReference>
<evidence type="ECO:0000313" key="4">
    <source>
        <dbReference type="Proteomes" id="UP001428290"/>
    </source>
</evidence>
<dbReference type="RefSeq" id="WP_345720209.1">
    <property type="nucleotide sequence ID" value="NZ_BAABRU010000001.1"/>
</dbReference>
<keyword evidence="4" id="KW-1185">Reference proteome</keyword>
<feature type="transmembrane region" description="Helical" evidence="2">
    <location>
        <begin position="162"/>
        <end position="181"/>
    </location>
</feature>
<reference evidence="3 4" key="1">
    <citation type="submission" date="2024-02" db="EMBL/GenBank/DDBJ databases">
        <title>Herpetosiphon gulosus NBRC 112829.</title>
        <authorList>
            <person name="Ichikawa N."/>
            <person name="Katano-Makiyama Y."/>
            <person name="Hidaka K."/>
        </authorList>
    </citation>
    <scope>NUCLEOTIDE SEQUENCE [LARGE SCALE GENOMIC DNA]</scope>
    <source>
        <strain evidence="3 4">NBRC 112829</strain>
    </source>
</reference>
<keyword evidence="2" id="KW-0812">Transmembrane</keyword>
<keyword evidence="2" id="KW-1133">Transmembrane helix</keyword>